<evidence type="ECO:0000313" key="2">
    <source>
        <dbReference type="EMBL" id="QOW61903.1"/>
    </source>
</evidence>
<evidence type="ECO:0000256" key="1">
    <source>
        <dbReference type="PROSITE-ProRule" id="PRU00339"/>
    </source>
</evidence>
<keyword evidence="1" id="KW-0802">TPR repeat</keyword>
<dbReference type="InterPro" id="IPR019734">
    <property type="entry name" value="TPR_rpt"/>
</dbReference>
<proteinExistence type="predicted"/>
<protein>
    <submittedName>
        <fullName evidence="2">Tetratricopeptide repeat protein</fullName>
    </submittedName>
</protein>
<sequence>MRRGRVLILIVILEILLSGCMSVWEKKYKDNSGVMYGMIYDGGEEGVGQVRVRVNGKEKAVSDVQGRFVIKFMYGEGKKKQKIELEKEGYERVEEEFYYEPMSLLHLKMESGEELVRKGEEYIDEGEYERAEEVLMRSVRVEGVEEESLFLLGVIKLKEGRREEAEEMFERVKEIGADKGERKSYFKKKEKAVK</sequence>
<reference evidence="2 3" key="1">
    <citation type="submission" date="2020-09" db="EMBL/GenBank/DDBJ databases">
        <title>Characterization of Treponema spp. from bovine digital dermatitis in Korea.</title>
        <authorList>
            <person name="Espiritu H.M."/>
            <person name="Cho Y.I."/>
            <person name="Mamuad L."/>
        </authorList>
    </citation>
    <scope>NUCLEOTIDE SEQUENCE [LARGE SCALE GENOMIC DNA]</scope>
    <source>
        <strain evidence="2 3">KS1</strain>
    </source>
</reference>
<dbReference type="PROSITE" id="PS50005">
    <property type="entry name" value="TPR"/>
    <property type="match status" value="1"/>
</dbReference>
<organism evidence="2 3">
    <name type="scientific">Treponema pedis</name>
    <dbReference type="NCBI Taxonomy" id="409322"/>
    <lineage>
        <taxon>Bacteria</taxon>
        <taxon>Pseudomonadati</taxon>
        <taxon>Spirochaetota</taxon>
        <taxon>Spirochaetia</taxon>
        <taxon>Spirochaetales</taxon>
        <taxon>Treponemataceae</taxon>
        <taxon>Treponema</taxon>
    </lineage>
</organism>
<dbReference type="Pfam" id="PF13181">
    <property type="entry name" value="TPR_8"/>
    <property type="match status" value="2"/>
</dbReference>
<gene>
    <name evidence="2" type="ORF">IFE08_05985</name>
</gene>
<dbReference type="AlphaFoldDB" id="A0A7S6WR99"/>
<dbReference type="RefSeq" id="WP_194077413.1">
    <property type="nucleotide sequence ID" value="NZ_CP061839.1"/>
</dbReference>
<accession>A0A7S6WR99</accession>
<dbReference type="Proteomes" id="UP000593915">
    <property type="component" value="Chromosome"/>
</dbReference>
<name>A0A7S6WR99_9SPIR</name>
<dbReference type="Gene3D" id="1.25.40.10">
    <property type="entry name" value="Tetratricopeptide repeat domain"/>
    <property type="match status" value="1"/>
</dbReference>
<dbReference type="EMBL" id="CP061839">
    <property type="protein sequence ID" value="QOW61903.1"/>
    <property type="molecule type" value="Genomic_DNA"/>
</dbReference>
<feature type="repeat" description="TPR" evidence="1">
    <location>
        <begin position="146"/>
        <end position="179"/>
    </location>
</feature>
<dbReference type="InterPro" id="IPR011990">
    <property type="entry name" value="TPR-like_helical_dom_sf"/>
</dbReference>
<dbReference type="SUPFAM" id="SSF48452">
    <property type="entry name" value="TPR-like"/>
    <property type="match status" value="1"/>
</dbReference>
<evidence type="ECO:0000313" key="3">
    <source>
        <dbReference type="Proteomes" id="UP000593915"/>
    </source>
</evidence>